<dbReference type="Gene3D" id="3.30.505.10">
    <property type="entry name" value="SH2 domain"/>
    <property type="match status" value="1"/>
</dbReference>
<dbReference type="KEGG" id="asn:102375693"/>
<proteinExistence type="predicted"/>
<evidence type="ECO:0000256" key="6">
    <source>
        <dbReference type="ARBA" id="ARBA00022753"/>
    </source>
</evidence>
<dbReference type="InterPro" id="IPR036028">
    <property type="entry name" value="SH3-like_dom_sf"/>
</dbReference>
<dbReference type="InterPro" id="IPR035052">
    <property type="entry name" value="SLAP_SH2"/>
</dbReference>
<keyword evidence="15" id="KW-1185">Reference proteome</keyword>
<evidence type="ECO:0000256" key="5">
    <source>
        <dbReference type="ARBA" id="ARBA00022553"/>
    </source>
</evidence>
<evidence type="ECO:0000256" key="7">
    <source>
        <dbReference type="ARBA" id="ARBA00022999"/>
    </source>
</evidence>
<feature type="domain" description="SH3" evidence="14">
    <location>
        <begin position="22"/>
        <end position="82"/>
    </location>
</feature>
<dbReference type="Proteomes" id="UP000189705">
    <property type="component" value="Unplaced"/>
</dbReference>
<accession>A0A1U7RE45</accession>
<keyword evidence="6" id="KW-0967">Endosome</keyword>
<dbReference type="GeneID" id="102375693"/>
<dbReference type="CDD" id="cd10344">
    <property type="entry name" value="SH2_SLAP"/>
    <property type="match status" value="1"/>
</dbReference>
<feature type="domain" description="SH2" evidence="13">
    <location>
        <begin position="84"/>
        <end position="175"/>
    </location>
</feature>
<dbReference type="CDD" id="cd12010">
    <property type="entry name" value="SH3_SLAP"/>
    <property type="match status" value="1"/>
</dbReference>
<evidence type="ECO:0000256" key="2">
    <source>
        <dbReference type="ARBA" id="ARBA00004496"/>
    </source>
</evidence>
<keyword evidence="5" id="KW-0597">Phosphoprotein</keyword>
<keyword evidence="3 12" id="KW-0728">SH3 domain</keyword>
<dbReference type="PANTHER" id="PTHR46037">
    <property type="entry name" value="PROTEIN ENHANCER OF SEVENLESS 2B"/>
    <property type="match status" value="1"/>
</dbReference>
<comment type="function">
    <text evidence="8">Adapter protein, which negatively regulates T-cell receptor (TCR) signaling. Inhibits T-cell antigen-receptor induced activation of nuclear factor of activated T-cells. Involved in the negative regulation of positive selection and mitosis of T-cells. May act by linking signaling proteins such as ZAP70 with CBL, leading to a CBL dependent degradation of signaling proteins.</text>
</comment>
<evidence type="ECO:0000256" key="10">
    <source>
        <dbReference type="ARBA" id="ARBA00079566"/>
    </source>
</evidence>
<dbReference type="OrthoDB" id="9924021at2759"/>
<dbReference type="InterPro" id="IPR043539">
    <property type="entry name" value="Grb2-like"/>
</dbReference>
<evidence type="ECO:0000259" key="13">
    <source>
        <dbReference type="PROSITE" id="PS50001"/>
    </source>
</evidence>
<evidence type="ECO:0000256" key="11">
    <source>
        <dbReference type="PROSITE-ProRule" id="PRU00191"/>
    </source>
</evidence>
<dbReference type="InterPro" id="IPR035596">
    <property type="entry name" value="SLAP_SH3"/>
</dbReference>
<evidence type="ECO:0000256" key="9">
    <source>
        <dbReference type="ARBA" id="ARBA00074979"/>
    </source>
</evidence>
<dbReference type="Pfam" id="PF00017">
    <property type="entry name" value="SH2"/>
    <property type="match status" value="1"/>
</dbReference>
<sequence>MGNTMKTTRAPEETSVPNQAGQESDFLAVLYDYPSPDIGEPIFQVGEKLRVLSDEGGWWRVHSLTTGRENYIPGKHVAKVYHGWLFEGLGREKAEELLQLPNTKFGSFMIRESETRKGLYSLSIRHVQVKHYRIFRMPNNWYYISPRQTFQCLEDLVNHYSEVADGLCCILTTPCLTQCANNSGARTQADPVIMRNKNFSWRNVHRLQMNNEESESTLEMDDSCLSFGLRESIASYLSLAGEDNSSFRDNRKKKTQSLIYTGNKRKNNFHFPALFYDD</sequence>
<name>A0A1U7RE45_ALLSI</name>
<gene>
    <name evidence="16" type="primary">SLA</name>
</gene>
<evidence type="ECO:0000313" key="15">
    <source>
        <dbReference type="Proteomes" id="UP000189705"/>
    </source>
</evidence>
<keyword evidence="7 11" id="KW-0727">SH2 domain</keyword>
<dbReference type="SMART" id="SM00326">
    <property type="entry name" value="SH3"/>
    <property type="match status" value="1"/>
</dbReference>
<evidence type="ECO:0000256" key="12">
    <source>
        <dbReference type="PROSITE-ProRule" id="PRU00192"/>
    </source>
</evidence>
<organism evidence="15 16">
    <name type="scientific">Alligator sinensis</name>
    <name type="common">Chinese alligator</name>
    <dbReference type="NCBI Taxonomy" id="38654"/>
    <lineage>
        <taxon>Eukaryota</taxon>
        <taxon>Metazoa</taxon>
        <taxon>Chordata</taxon>
        <taxon>Craniata</taxon>
        <taxon>Vertebrata</taxon>
        <taxon>Euteleostomi</taxon>
        <taxon>Archelosauria</taxon>
        <taxon>Archosauria</taxon>
        <taxon>Crocodylia</taxon>
        <taxon>Alligatoridae</taxon>
        <taxon>Alligatorinae</taxon>
        <taxon>Alligator</taxon>
    </lineage>
</organism>
<dbReference type="SMART" id="SM00252">
    <property type="entry name" value="SH2"/>
    <property type="match status" value="1"/>
</dbReference>
<dbReference type="FunFam" id="2.30.30.40:FF:000134">
    <property type="entry name" value="src-like-adapter isoform X1"/>
    <property type="match status" value="1"/>
</dbReference>
<evidence type="ECO:0000256" key="8">
    <source>
        <dbReference type="ARBA" id="ARBA00055942"/>
    </source>
</evidence>
<dbReference type="GO" id="GO:0005768">
    <property type="term" value="C:endosome"/>
    <property type="evidence" value="ECO:0007669"/>
    <property type="project" value="UniProtKB-SubCell"/>
</dbReference>
<dbReference type="STRING" id="38654.A0A1U7RE45"/>
<protein>
    <recommendedName>
        <fullName evidence="9">Src-like-adapter</fullName>
    </recommendedName>
    <alternativeName>
        <fullName evidence="10">Src-like-adapter protein 1</fullName>
    </alternativeName>
</protein>
<dbReference type="PRINTS" id="PR00401">
    <property type="entry name" value="SH2DOMAIN"/>
</dbReference>
<dbReference type="PROSITE" id="PS50001">
    <property type="entry name" value="SH2"/>
    <property type="match status" value="1"/>
</dbReference>
<dbReference type="InterPro" id="IPR036860">
    <property type="entry name" value="SH2_dom_sf"/>
</dbReference>
<dbReference type="InParanoid" id="A0A1U7RE45"/>
<dbReference type="AlphaFoldDB" id="A0A1U7RE45"/>
<keyword evidence="4" id="KW-0963">Cytoplasm</keyword>
<dbReference type="Pfam" id="PF00018">
    <property type="entry name" value="SH3_1"/>
    <property type="match status" value="1"/>
</dbReference>
<comment type="subcellular location">
    <subcellularLocation>
        <location evidence="2">Cytoplasm</location>
    </subcellularLocation>
    <subcellularLocation>
        <location evidence="1">Endosome</location>
    </subcellularLocation>
</comment>
<dbReference type="RefSeq" id="XP_006022043.1">
    <property type="nucleotide sequence ID" value="XM_006021981.3"/>
</dbReference>
<evidence type="ECO:0000256" key="1">
    <source>
        <dbReference type="ARBA" id="ARBA00004177"/>
    </source>
</evidence>
<dbReference type="Gene3D" id="2.30.30.40">
    <property type="entry name" value="SH3 Domains"/>
    <property type="match status" value="1"/>
</dbReference>
<dbReference type="SUPFAM" id="SSF50044">
    <property type="entry name" value="SH3-domain"/>
    <property type="match status" value="1"/>
</dbReference>
<dbReference type="FunFam" id="3.30.505.10:FF:000039">
    <property type="entry name" value="src-like-adapter isoform X1"/>
    <property type="match status" value="1"/>
</dbReference>
<dbReference type="eggNOG" id="ENOG502QPWY">
    <property type="taxonomic scope" value="Eukaryota"/>
</dbReference>
<dbReference type="PROSITE" id="PS50002">
    <property type="entry name" value="SH3"/>
    <property type="match status" value="1"/>
</dbReference>
<dbReference type="SUPFAM" id="SSF55550">
    <property type="entry name" value="SH2 domain"/>
    <property type="match status" value="1"/>
</dbReference>
<evidence type="ECO:0000259" key="14">
    <source>
        <dbReference type="PROSITE" id="PS50002"/>
    </source>
</evidence>
<evidence type="ECO:0000313" key="16">
    <source>
        <dbReference type="RefSeq" id="XP_006022043.1"/>
    </source>
</evidence>
<dbReference type="CTD" id="6503"/>
<reference evidence="16" key="1">
    <citation type="submission" date="2025-08" db="UniProtKB">
        <authorList>
            <consortium name="RefSeq"/>
        </authorList>
    </citation>
    <scope>IDENTIFICATION</scope>
</reference>
<evidence type="ECO:0000256" key="4">
    <source>
        <dbReference type="ARBA" id="ARBA00022490"/>
    </source>
</evidence>
<evidence type="ECO:0000256" key="3">
    <source>
        <dbReference type="ARBA" id="ARBA00022443"/>
    </source>
</evidence>
<dbReference type="InterPro" id="IPR000980">
    <property type="entry name" value="SH2"/>
</dbReference>
<dbReference type="InterPro" id="IPR001452">
    <property type="entry name" value="SH3_domain"/>
</dbReference>